<gene>
    <name evidence="2" type="ORF">TKK_016950</name>
</gene>
<keyword evidence="1" id="KW-0732">Signal</keyword>
<dbReference type="Proteomes" id="UP001627154">
    <property type="component" value="Unassembled WGS sequence"/>
</dbReference>
<accession>A0ABD2W418</accession>
<feature type="chain" id="PRO_5044836510" description="Secreted protein" evidence="1">
    <location>
        <begin position="22"/>
        <end position="199"/>
    </location>
</feature>
<evidence type="ECO:0000313" key="2">
    <source>
        <dbReference type="EMBL" id="KAL3387862.1"/>
    </source>
</evidence>
<dbReference type="AlphaFoldDB" id="A0ABD2W418"/>
<protein>
    <recommendedName>
        <fullName evidence="4">Secreted protein</fullName>
    </recommendedName>
</protein>
<comment type="caution">
    <text evidence="2">The sequence shown here is derived from an EMBL/GenBank/DDBJ whole genome shotgun (WGS) entry which is preliminary data.</text>
</comment>
<evidence type="ECO:0000313" key="3">
    <source>
        <dbReference type="Proteomes" id="UP001627154"/>
    </source>
</evidence>
<reference evidence="2 3" key="1">
    <citation type="journal article" date="2024" name="bioRxiv">
        <title>A reference genome for Trichogramma kaykai: A tiny desert-dwelling parasitoid wasp with competing sex-ratio distorters.</title>
        <authorList>
            <person name="Culotta J."/>
            <person name="Lindsey A.R."/>
        </authorList>
    </citation>
    <scope>NUCLEOTIDE SEQUENCE [LARGE SCALE GENOMIC DNA]</scope>
    <source>
        <strain evidence="2 3">KSX58</strain>
    </source>
</reference>
<name>A0ABD2W418_9HYME</name>
<feature type="signal peptide" evidence="1">
    <location>
        <begin position="1"/>
        <end position="21"/>
    </location>
</feature>
<evidence type="ECO:0008006" key="4">
    <source>
        <dbReference type="Google" id="ProtNLM"/>
    </source>
</evidence>
<proteinExistence type="predicted"/>
<organism evidence="2 3">
    <name type="scientific">Trichogramma kaykai</name>
    <dbReference type="NCBI Taxonomy" id="54128"/>
    <lineage>
        <taxon>Eukaryota</taxon>
        <taxon>Metazoa</taxon>
        <taxon>Ecdysozoa</taxon>
        <taxon>Arthropoda</taxon>
        <taxon>Hexapoda</taxon>
        <taxon>Insecta</taxon>
        <taxon>Pterygota</taxon>
        <taxon>Neoptera</taxon>
        <taxon>Endopterygota</taxon>
        <taxon>Hymenoptera</taxon>
        <taxon>Apocrita</taxon>
        <taxon>Proctotrupomorpha</taxon>
        <taxon>Chalcidoidea</taxon>
        <taxon>Trichogrammatidae</taxon>
        <taxon>Trichogramma</taxon>
    </lineage>
</organism>
<sequence>MSGRVNIELVLILLSVPICTRLPLSVEPVYFLRPAYAESSYTVLQHAQQRNTTRCTAAAFLDYPMHPGKASPAIPYTLYICGYATLCCSRRLTCMHYRKAIVQPASSSLHASREHSTEVLPGCSGSEPRSMHIRCRSWPSLSKPSIDLAVNDVRCKTHTDRQTQQGTHSQGRAYSRMNSRGAFIYQQLEMMLPYNKVKT</sequence>
<dbReference type="EMBL" id="JBJJXI010000136">
    <property type="protein sequence ID" value="KAL3387862.1"/>
    <property type="molecule type" value="Genomic_DNA"/>
</dbReference>
<evidence type="ECO:0000256" key="1">
    <source>
        <dbReference type="SAM" id="SignalP"/>
    </source>
</evidence>
<keyword evidence="3" id="KW-1185">Reference proteome</keyword>